<sequence length="443" mass="49041">MTKRKTTDTLDPSEFKTPKRTQPREITITLQLTQTTEFPVDPRCSLEEKTSHDENVKRGNGTNPPEVSQGIARTAAIAVQTPEVDNSNKYTLSRPLNTEAINLDQSNLELEDEESESQKVPDDCDSELPSDENQTERELSHEENIATEPKMGEQFGSLDIVAETSVDQIGVQMPEDAGSADPLVKGKIRTRMGMCWLGERKKMLKGQPTRGNVYTEEREHPDVQYGNEHITHKTDNTISSHANEDDLNPLEQNEIKCMEQNANECIIREDSNDVTTEIGTEVPVDFSEVCMVLKEAKEALASISEVANCFGEELLVGGNEIKQCCLCECDMNSVHTDEQSVELMDITASETISAPTVICETEDKCESSDFTVVTVTVTAENKADCEEDSVLILSLPAAPPGGEKEDVLVSYSLYHQSFTEPHLSSPLSMHSVTDSQLNNIPLR</sequence>
<accession>A0A8C1ZKT8</accession>
<dbReference type="Proteomes" id="UP000694700">
    <property type="component" value="Unplaced"/>
</dbReference>
<dbReference type="AlphaFoldDB" id="A0A8C1ZKT8"/>
<organism evidence="2 3">
    <name type="scientific">Cyprinus carpio</name>
    <name type="common">Common carp</name>
    <dbReference type="NCBI Taxonomy" id="7962"/>
    <lineage>
        <taxon>Eukaryota</taxon>
        <taxon>Metazoa</taxon>
        <taxon>Chordata</taxon>
        <taxon>Craniata</taxon>
        <taxon>Vertebrata</taxon>
        <taxon>Euteleostomi</taxon>
        <taxon>Actinopterygii</taxon>
        <taxon>Neopterygii</taxon>
        <taxon>Teleostei</taxon>
        <taxon>Ostariophysi</taxon>
        <taxon>Cypriniformes</taxon>
        <taxon>Cyprinidae</taxon>
        <taxon>Cyprininae</taxon>
        <taxon>Cyprinus</taxon>
    </lineage>
</organism>
<protein>
    <submittedName>
        <fullName evidence="2">Si:ch211-286b5.2</fullName>
    </submittedName>
</protein>
<feature type="region of interest" description="Disordered" evidence="1">
    <location>
        <begin position="105"/>
        <end position="144"/>
    </location>
</feature>
<evidence type="ECO:0000313" key="2">
    <source>
        <dbReference type="Ensembl" id="ENSCCRP00015086127.1"/>
    </source>
</evidence>
<evidence type="ECO:0000256" key="1">
    <source>
        <dbReference type="SAM" id="MobiDB-lite"/>
    </source>
</evidence>
<feature type="compositionally biased region" description="Basic and acidic residues" evidence="1">
    <location>
        <begin position="44"/>
        <end position="57"/>
    </location>
</feature>
<feature type="region of interest" description="Disordered" evidence="1">
    <location>
        <begin position="38"/>
        <end position="69"/>
    </location>
</feature>
<evidence type="ECO:0000313" key="3">
    <source>
        <dbReference type="Proteomes" id="UP000694700"/>
    </source>
</evidence>
<reference evidence="2" key="1">
    <citation type="submission" date="2025-08" db="UniProtKB">
        <authorList>
            <consortium name="Ensembl"/>
        </authorList>
    </citation>
    <scope>IDENTIFICATION</scope>
</reference>
<proteinExistence type="predicted"/>
<feature type="region of interest" description="Disordered" evidence="1">
    <location>
        <begin position="1"/>
        <end position="26"/>
    </location>
</feature>
<feature type="compositionally biased region" description="Basic and acidic residues" evidence="1">
    <location>
        <begin position="1"/>
        <end position="17"/>
    </location>
</feature>
<feature type="compositionally biased region" description="Basic and acidic residues" evidence="1">
    <location>
        <begin position="134"/>
        <end position="144"/>
    </location>
</feature>
<name>A0A8C1ZKT8_CYPCA</name>
<dbReference type="Ensembl" id="ENSCCRT00015088921.1">
    <property type="protein sequence ID" value="ENSCCRP00015086127.1"/>
    <property type="gene ID" value="ENSCCRG00015034742.1"/>
</dbReference>